<dbReference type="InterPro" id="IPR017941">
    <property type="entry name" value="Rieske_2Fe-2S"/>
</dbReference>
<dbReference type="Proteomes" id="UP000442714">
    <property type="component" value="Unassembled WGS sequence"/>
</dbReference>
<dbReference type="PANTHER" id="PTHR21496">
    <property type="entry name" value="FERREDOXIN-RELATED"/>
    <property type="match status" value="1"/>
</dbReference>
<comment type="caution">
    <text evidence="6">The sequence shown here is derived from an EMBL/GenBank/DDBJ whole genome shotgun (WGS) entry which is preliminary data.</text>
</comment>
<evidence type="ECO:0000313" key="6">
    <source>
        <dbReference type="EMBL" id="MXO89999.1"/>
    </source>
</evidence>
<dbReference type="OrthoDB" id="9800167at2"/>
<sequence>MEENWVKLCRVSEIKSGTAVAKEVGGVSVLICHINDQFHAIKNECSHAFQCLEGGVMRGGWIACPAHGARFDLKSGEPLNPPATESIEVFPVKVESGMIMLDASSIA</sequence>
<keyword evidence="1" id="KW-0001">2Fe-2S</keyword>
<dbReference type="AlphaFoldDB" id="A0A844ZWX0"/>
<evidence type="ECO:0000259" key="5">
    <source>
        <dbReference type="PROSITE" id="PS51296"/>
    </source>
</evidence>
<evidence type="ECO:0000256" key="1">
    <source>
        <dbReference type="ARBA" id="ARBA00022714"/>
    </source>
</evidence>
<protein>
    <submittedName>
        <fullName evidence="6">Rieske 2Fe-2S domain-containing protein</fullName>
    </submittedName>
</protein>
<dbReference type="InterPro" id="IPR036922">
    <property type="entry name" value="Rieske_2Fe-2S_sf"/>
</dbReference>
<dbReference type="Gene3D" id="2.102.10.10">
    <property type="entry name" value="Rieske [2Fe-2S] iron-sulphur domain"/>
    <property type="match status" value="1"/>
</dbReference>
<dbReference type="RefSeq" id="WP_160603491.1">
    <property type="nucleotide sequence ID" value="NZ_WTYX01000001.1"/>
</dbReference>
<name>A0A844ZWX0_9SPHN</name>
<evidence type="ECO:0000256" key="4">
    <source>
        <dbReference type="ARBA" id="ARBA00023014"/>
    </source>
</evidence>
<evidence type="ECO:0000256" key="2">
    <source>
        <dbReference type="ARBA" id="ARBA00022723"/>
    </source>
</evidence>
<reference evidence="6 7" key="1">
    <citation type="submission" date="2019-12" db="EMBL/GenBank/DDBJ databases">
        <title>Genomic-based taxomic classification of the family Erythrobacteraceae.</title>
        <authorList>
            <person name="Xu L."/>
        </authorList>
    </citation>
    <scope>NUCLEOTIDE SEQUENCE [LARGE SCALE GENOMIC DNA]</scope>
    <source>
        <strain evidence="6 7">KCTC 52763</strain>
    </source>
</reference>
<evidence type="ECO:0000313" key="7">
    <source>
        <dbReference type="Proteomes" id="UP000442714"/>
    </source>
</evidence>
<keyword evidence="4" id="KW-0411">Iron-sulfur</keyword>
<keyword evidence="2" id="KW-0479">Metal-binding</keyword>
<feature type="domain" description="Rieske" evidence="5">
    <location>
        <begin position="6"/>
        <end position="101"/>
    </location>
</feature>
<dbReference type="PROSITE" id="PS51296">
    <property type="entry name" value="RIESKE"/>
    <property type="match status" value="1"/>
</dbReference>
<dbReference type="CDD" id="cd03528">
    <property type="entry name" value="Rieske_RO_ferredoxin"/>
    <property type="match status" value="1"/>
</dbReference>
<accession>A0A844ZWX0</accession>
<proteinExistence type="predicted"/>
<organism evidence="6 7">
    <name type="scientific">Pontixanthobacter aquaemixtae</name>
    <dbReference type="NCBI Taxonomy" id="1958940"/>
    <lineage>
        <taxon>Bacteria</taxon>
        <taxon>Pseudomonadati</taxon>
        <taxon>Pseudomonadota</taxon>
        <taxon>Alphaproteobacteria</taxon>
        <taxon>Sphingomonadales</taxon>
        <taxon>Erythrobacteraceae</taxon>
        <taxon>Pontixanthobacter</taxon>
    </lineage>
</organism>
<keyword evidence="3" id="KW-0408">Iron</keyword>
<keyword evidence="7" id="KW-1185">Reference proteome</keyword>
<dbReference type="PANTHER" id="PTHR21496:SF23">
    <property type="entry name" value="3-PHENYLPROPIONATE_CINNAMIC ACID DIOXYGENASE FERREDOXIN SUBUNIT"/>
    <property type="match status" value="1"/>
</dbReference>
<dbReference type="GO" id="GO:0051537">
    <property type="term" value="F:2 iron, 2 sulfur cluster binding"/>
    <property type="evidence" value="ECO:0007669"/>
    <property type="project" value="UniProtKB-KW"/>
</dbReference>
<dbReference type="SUPFAM" id="SSF50022">
    <property type="entry name" value="ISP domain"/>
    <property type="match status" value="1"/>
</dbReference>
<dbReference type="Pfam" id="PF00355">
    <property type="entry name" value="Rieske"/>
    <property type="match status" value="1"/>
</dbReference>
<dbReference type="GO" id="GO:0046872">
    <property type="term" value="F:metal ion binding"/>
    <property type="evidence" value="ECO:0007669"/>
    <property type="project" value="UniProtKB-KW"/>
</dbReference>
<dbReference type="EMBL" id="WTYX01000001">
    <property type="protein sequence ID" value="MXO89999.1"/>
    <property type="molecule type" value="Genomic_DNA"/>
</dbReference>
<evidence type="ECO:0000256" key="3">
    <source>
        <dbReference type="ARBA" id="ARBA00023004"/>
    </source>
</evidence>
<gene>
    <name evidence="6" type="ORF">GRI41_04120</name>
</gene>